<feature type="signal peptide" evidence="1">
    <location>
        <begin position="1"/>
        <end position="23"/>
    </location>
</feature>
<evidence type="ECO:0000313" key="2">
    <source>
        <dbReference type="EMBL" id="TRO66331.1"/>
    </source>
</evidence>
<protein>
    <recommendedName>
        <fullName evidence="4">DUF4251 domain-containing protein</fullName>
    </recommendedName>
</protein>
<dbReference type="RefSeq" id="WP_143409101.1">
    <property type="nucleotide sequence ID" value="NZ_VHSF01000001.1"/>
</dbReference>
<gene>
    <name evidence="2" type="ORF">FGM01_00160</name>
</gene>
<evidence type="ECO:0008006" key="4">
    <source>
        <dbReference type="Google" id="ProtNLM"/>
    </source>
</evidence>
<sequence>MKKHYYFNLFISILLLVFIGCSSDDDGQISEQFIIANVNGVDFHSDAKLTPTGFTRILMPAGRINLHVKALSADGNVLELLIDNFQGPGKYYFGDNFYNKSWVKFDMPSTSESWSVKASEALNRHTNFIEITSIKDNYIEGKIACDELINNLDGILGAMSGEFRLIITEQ</sequence>
<name>A0A550I5V0_9FLAO</name>
<reference evidence="2 3" key="1">
    <citation type="submission" date="2019-06" db="EMBL/GenBank/DDBJ databases">
        <title>Gramella sabulilitoris sp. nov., isolated from a marine sand.</title>
        <authorList>
            <person name="Yoon J.-H."/>
        </authorList>
    </citation>
    <scope>NUCLEOTIDE SEQUENCE [LARGE SCALE GENOMIC DNA]</scope>
    <source>
        <strain evidence="2 3">HSMS-1</strain>
    </source>
</reference>
<evidence type="ECO:0000256" key="1">
    <source>
        <dbReference type="SAM" id="SignalP"/>
    </source>
</evidence>
<dbReference type="Proteomes" id="UP000315131">
    <property type="component" value="Unassembled WGS sequence"/>
</dbReference>
<dbReference type="AlphaFoldDB" id="A0A550I5V0"/>
<dbReference type="EMBL" id="VHSF01000001">
    <property type="protein sequence ID" value="TRO66331.1"/>
    <property type="molecule type" value="Genomic_DNA"/>
</dbReference>
<dbReference type="OrthoDB" id="1439418at2"/>
<accession>A0A550I5V0</accession>
<feature type="chain" id="PRO_5021823558" description="DUF4251 domain-containing protein" evidence="1">
    <location>
        <begin position="24"/>
        <end position="170"/>
    </location>
</feature>
<proteinExistence type="predicted"/>
<evidence type="ECO:0000313" key="3">
    <source>
        <dbReference type="Proteomes" id="UP000315131"/>
    </source>
</evidence>
<comment type="caution">
    <text evidence="2">The sequence shown here is derived from an EMBL/GenBank/DDBJ whole genome shotgun (WGS) entry which is preliminary data.</text>
</comment>
<dbReference type="PROSITE" id="PS51257">
    <property type="entry name" value="PROKAR_LIPOPROTEIN"/>
    <property type="match status" value="1"/>
</dbReference>
<keyword evidence="1" id="KW-0732">Signal</keyword>
<organism evidence="2 3">
    <name type="scientific">Christiangramia sabulilitoris</name>
    <dbReference type="NCBI Taxonomy" id="2583991"/>
    <lineage>
        <taxon>Bacteria</taxon>
        <taxon>Pseudomonadati</taxon>
        <taxon>Bacteroidota</taxon>
        <taxon>Flavobacteriia</taxon>
        <taxon>Flavobacteriales</taxon>
        <taxon>Flavobacteriaceae</taxon>
        <taxon>Christiangramia</taxon>
    </lineage>
</organism>
<keyword evidence="3" id="KW-1185">Reference proteome</keyword>